<organism evidence="1 2">
    <name type="scientific">candidate division MSBL1 archaeon SCGC-AAA259E17</name>
    <dbReference type="NCBI Taxonomy" id="1698263"/>
    <lineage>
        <taxon>Archaea</taxon>
        <taxon>Methanobacteriati</taxon>
        <taxon>Methanobacteriota</taxon>
        <taxon>candidate division MSBL1</taxon>
    </lineage>
</organism>
<name>A0A133UGZ4_9EURY</name>
<dbReference type="Proteomes" id="UP000070373">
    <property type="component" value="Unassembled WGS sequence"/>
</dbReference>
<feature type="non-terminal residue" evidence="1">
    <location>
        <position position="1"/>
    </location>
</feature>
<accession>A0A133UGZ4</accession>
<reference evidence="1 2" key="1">
    <citation type="journal article" date="2016" name="Sci. Rep.">
        <title>Metabolic traits of an uncultured archaeal lineage -MSBL1- from brine pools of the Red Sea.</title>
        <authorList>
            <person name="Mwirichia R."/>
            <person name="Alam I."/>
            <person name="Rashid M."/>
            <person name="Vinu M."/>
            <person name="Ba-Alawi W."/>
            <person name="Anthony Kamau A."/>
            <person name="Kamanda Ngugi D."/>
            <person name="Goker M."/>
            <person name="Klenk H.P."/>
            <person name="Bajic V."/>
            <person name="Stingl U."/>
        </authorList>
    </citation>
    <scope>NUCLEOTIDE SEQUENCE [LARGE SCALE GENOMIC DNA]</scope>
    <source>
        <strain evidence="1">SCGC-AAA259E17</strain>
    </source>
</reference>
<dbReference type="EMBL" id="LHXN01000006">
    <property type="protein sequence ID" value="KXA93410.1"/>
    <property type="molecule type" value="Genomic_DNA"/>
</dbReference>
<evidence type="ECO:0000313" key="1">
    <source>
        <dbReference type="EMBL" id="KXA93410.1"/>
    </source>
</evidence>
<dbReference type="AlphaFoldDB" id="A0A133UGZ4"/>
<evidence type="ECO:0000313" key="2">
    <source>
        <dbReference type="Proteomes" id="UP000070373"/>
    </source>
</evidence>
<proteinExistence type="predicted"/>
<gene>
    <name evidence="1" type="ORF">AKJ64_00775</name>
</gene>
<keyword evidence="2" id="KW-1185">Reference proteome</keyword>
<comment type="caution">
    <text evidence="1">The sequence shown here is derived from an EMBL/GenBank/DDBJ whole genome shotgun (WGS) entry which is preliminary data.</text>
</comment>
<sequence>KGRGRPPLPAPDLAKAVLIQQYFDVANRTTAGLVECIKNFEMKEGLVITRDYEASQKVEEFEIKFVPLWKWLIEQNEE</sequence>
<protein>
    <submittedName>
        <fullName evidence="1">Uncharacterized protein</fullName>
    </submittedName>
</protein>